<dbReference type="KEGG" id="mik:FOE78_08230"/>
<proteinExistence type="predicted"/>
<dbReference type="Gene3D" id="1.10.10.10">
    <property type="entry name" value="Winged helix-like DNA-binding domain superfamily/Winged helix DNA-binding domain"/>
    <property type="match status" value="1"/>
</dbReference>
<dbReference type="InterPro" id="IPR036388">
    <property type="entry name" value="WH-like_DNA-bd_sf"/>
</dbReference>
<gene>
    <name evidence="2" type="ORF">FOE78_08230</name>
</gene>
<dbReference type="InterPro" id="IPR000835">
    <property type="entry name" value="HTH_MarR-typ"/>
</dbReference>
<evidence type="ECO:0000313" key="3">
    <source>
        <dbReference type="Proteomes" id="UP000319263"/>
    </source>
</evidence>
<dbReference type="SMART" id="SM00347">
    <property type="entry name" value="HTH_MARR"/>
    <property type="match status" value="1"/>
</dbReference>
<dbReference type="Pfam" id="PF01047">
    <property type="entry name" value="MarR"/>
    <property type="match status" value="1"/>
</dbReference>
<dbReference type="PRINTS" id="PR00598">
    <property type="entry name" value="HTHMARR"/>
</dbReference>
<evidence type="ECO:0000259" key="1">
    <source>
        <dbReference type="PROSITE" id="PS50995"/>
    </source>
</evidence>
<dbReference type="PROSITE" id="PS50995">
    <property type="entry name" value="HTH_MARR_2"/>
    <property type="match status" value="1"/>
</dbReference>
<protein>
    <submittedName>
        <fullName evidence="2">MarR family transcriptional regulator</fullName>
    </submittedName>
</protein>
<feature type="domain" description="HTH marR-type" evidence="1">
    <location>
        <begin position="1"/>
        <end position="103"/>
    </location>
</feature>
<dbReference type="SUPFAM" id="SSF46785">
    <property type="entry name" value="Winged helix' DNA-binding domain"/>
    <property type="match status" value="1"/>
</dbReference>
<accession>A0A516Q5H2</accession>
<dbReference type="GO" id="GO:0003700">
    <property type="term" value="F:DNA-binding transcription factor activity"/>
    <property type="evidence" value="ECO:0007669"/>
    <property type="project" value="InterPro"/>
</dbReference>
<organism evidence="2 3">
    <name type="scientific">Microlunatus elymi</name>
    <dbReference type="NCBI Taxonomy" id="2596828"/>
    <lineage>
        <taxon>Bacteria</taxon>
        <taxon>Bacillati</taxon>
        <taxon>Actinomycetota</taxon>
        <taxon>Actinomycetes</taxon>
        <taxon>Propionibacteriales</taxon>
        <taxon>Propionibacteriaceae</taxon>
        <taxon>Microlunatus</taxon>
    </lineage>
</organism>
<reference evidence="2 3" key="1">
    <citation type="submission" date="2019-07" db="EMBL/GenBank/DDBJ databases">
        <title>Microlunatus dokdonensis sp. nov. isolated from the rhizospheric soil of the wild plant Elymus tsukushiensis.</title>
        <authorList>
            <person name="Ghim S.-Y."/>
            <person name="Hwang Y.-J."/>
            <person name="Son J.-S."/>
            <person name="Shin J.-H."/>
        </authorList>
    </citation>
    <scope>NUCLEOTIDE SEQUENCE [LARGE SCALE GENOMIC DNA]</scope>
    <source>
        <strain evidence="2 3">KUDC0627</strain>
    </source>
</reference>
<evidence type="ECO:0000313" key="2">
    <source>
        <dbReference type="EMBL" id="QDP98678.1"/>
    </source>
</evidence>
<dbReference type="Proteomes" id="UP000319263">
    <property type="component" value="Chromosome"/>
</dbReference>
<dbReference type="GO" id="GO:0006950">
    <property type="term" value="P:response to stress"/>
    <property type="evidence" value="ECO:0007669"/>
    <property type="project" value="TreeGrafter"/>
</dbReference>
<dbReference type="InterPro" id="IPR036390">
    <property type="entry name" value="WH_DNA-bd_sf"/>
</dbReference>
<dbReference type="InterPro" id="IPR039422">
    <property type="entry name" value="MarR/SlyA-like"/>
</dbReference>
<dbReference type="EMBL" id="CP041692">
    <property type="protein sequence ID" value="QDP98678.1"/>
    <property type="molecule type" value="Genomic_DNA"/>
</dbReference>
<sequence>MSFIRSKALRRLAQEPMSMRRLAEELATDRPYTTVFVDDLEQRGLVVRRPDPSDRRGKIVHLTPAGRKVAEQAELILDTPPDAFTRLSAAELRRLEEILQKLD</sequence>
<keyword evidence="3" id="KW-1185">Reference proteome</keyword>
<dbReference type="PANTHER" id="PTHR33164:SF99">
    <property type="entry name" value="MARR FAMILY REGULATORY PROTEIN"/>
    <property type="match status" value="1"/>
</dbReference>
<dbReference type="AlphaFoldDB" id="A0A516Q5H2"/>
<dbReference type="OrthoDB" id="8966183at2"/>
<name>A0A516Q5H2_9ACTN</name>
<dbReference type="PANTHER" id="PTHR33164">
    <property type="entry name" value="TRANSCRIPTIONAL REGULATOR, MARR FAMILY"/>
    <property type="match status" value="1"/>
</dbReference>